<organism evidence="1 2">
    <name type="scientific">Cichorium intybus</name>
    <name type="common">Chicory</name>
    <dbReference type="NCBI Taxonomy" id="13427"/>
    <lineage>
        <taxon>Eukaryota</taxon>
        <taxon>Viridiplantae</taxon>
        <taxon>Streptophyta</taxon>
        <taxon>Embryophyta</taxon>
        <taxon>Tracheophyta</taxon>
        <taxon>Spermatophyta</taxon>
        <taxon>Magnoliopsida</taxon>
        <taxon>eudicotyledons</taxon>
        <taxon>Gunneridae</taxon>
        <taxon>Pentapetalae</taxon>
        <taxon>asterids</taxon>
        <taxon>campanulids</taxon>
        <taxon>Asterales</taxon>
        <taxon>Asteraceae</taxon>
        <taxon>Cichorioideae</taxon>
        <taxon>Cichorieae</taxon>
        <taxon>Cichoriinae</taxon>
        <taxon>Cichorium</taxon>
    </lineage>
</organism>
<reference evidence="1 2" key="2">
    <citation type="journal article" date="2022" name="Mol. Ecol. Resour.">
        <title>The genomes of chicory, endive, great burdock and yacon provide insights into Asteraceae paleo-polyploidization history and plant inulin production.</title>
        <authorList>
            <person name="Fan W."/>
            <person name="Wang S."/>
            <person name="Wang H."/>
            <person name="Wang A."/>
            <person name="Jiang F."/>
            <person name="Liu H."/>
            <person name="Zhao H."/>
            <person name="Xu D."/>
            <person name="Zhang Y."/>
        </authorList>
    </citation>
    <scope>NUCLEOTIDE SEQUENCE [LARGE SCALE GENOMIC DNA]</scope>
    <source>
        <strain evidence="2">cv. Punajuju</strain>
        <tissue evidence="1">Leaves</tissue>
    </source>
</reference>
<sequence>MLCYSSHRRFPTLHHSTLICSNDIDHLDPPCISLMKTQAATRRINGGTLYPGLIVTDAIIYWTLKFLRFAVDIREVYMLTAPFFASNTMIVAYFFGKELWNSGAGLVTAALTVICSEYISRSVAVLMRFFSMSTTKPT</sequence>
<evidence type="ECO:0000313" key="2">
    <source>
        <dbReference type="Proteomes" id="UP001055811"/>
    </source>
</evidence>
<proteinExistence type="predicted"/>
<gene>
    <name evidence="1" type="ORF">L2E82_11790</name>
</gene>
<keyword evidence="2" id="KW-1185">Reference proteome</keyword>
<comment type="caution">
    <text evidence="1">The sequence shown here is derived from an EMBL/GenBank/DDBJ whole genome shotgun (WGS) entry which is preliminary data.</text>
</comment>
<accession>A0ACB9GFH6</accession>
<dbReference type="Proteomes" id="UP001055811">
    <property type="component" value="Linkage Group LG02"/>
</dbReference>
<name>A0ACB9GFH6_CICIN</name>
<dbReference type="EMBL" id="CM042010">
    <property type="protein sequence ID" value="KAI3781766.1"/>
    <property type="molecule type" value="Genomic_DNA"/>
</dbReference>
<evidence type="ECO:0000313" key="1">
    <source>
        <dbReference type="EMBL" id="KAI3781766.1"/>
    </source>
</evidence>
<reference evidence="2" key="1">
    <citation type="journal article" date="2022" name="Mol. Ecol. Resour.">
        <title>The genomes of chicory, endive, great burdock and yacon provide insights into Asteraceae palaeo-polyploidization history and plant inulin production.</title>
        <authorList>
            <person name="Fan W."/>
            <person name="Wang S."/>
            <person name="Wang H."/>
            <person name="Wang A."/>
            <person name="Jiang F."/>
            <person name="Liu H."/>
            <person name="Zhao H."/>
            <person name="Xu D."/>
            <person name="Zhang Y."/>
        </authorList>
    </citation>
    <scope>NUCLEOTIDE SEQUENCE [LARGE SCALE GENOMIC DNA]</scope>
    <source>
        <strain evidence="2">cv. Punajuju</strain>
    </source>
</reference>
<protein>
    <submittedName>
        <fullName evidence="1">Uncharacterized protein</fullName>
    </submittedName>
</protein>